<organism evidence="3 4">
    <name type="scientific">Oceanitalea stevensii</name>
    <dbReference type="NCBI Taxonomy" id="2763072"/>
    <lineage>
        <taxon>Bacteria</taxon>
        <taxon>Bacillati</taxon>
        <taxon>Actinomycetota</taxon>
        <taxon>Actinomycetes</taxon>
        <taxon>Micrococcales</taxon>
        <taxon>Bogoriellaceae</taxon>
        <taxon>Georgenia</taxon>
    </lineage>
</organism>
<evidence type="ECO:0000256" key="2">
    <source>
        <dbReference type="SAM" id="SignalP"/>
    </source>
</evidence>
<evidence type="ECO:0000313" key="3">
    <source>
        <dbReference type="EMBL" id="MBD8063379.1"/>
    </source>
</evidence>
<evidence type="ECO:0000313" key="4">
    <source>
        <dbReference type="Proteomes" id="UP000661894"/>
    </source>
</evidence>
<dbReference type="Proteomes" id="UP000661894">
    <property type="component" value="Unassembled WGS sequence"/>
</dbReference>
<feature type="signal peptide" evidence="2">
    <location>
        <begin position="1"/>
        <end position="26"/>
    </location>
</feature>
<dbReference type="RefSeq" id="WP_251840477.1">
    <property type="nucleotide sequence ID" value="NZ_JACSPO010000010.1"/>
</dbReference>
<feature type="chain" id="PRO_5046344582" description="Lipoprotein" evidence="2">
    <location>
        <begin position="27"/>
        <end position="176"/>
    </location>
</feature>
<reference evidence="3 4" key="1">
    <citation type="submission" date="2020-08" db="EMBL/GenBank/DDBJ databases">
        <title>A Genomic Blueprint of the Chicken Gut Microbiome.</title>
        <authorList>
            <person name="Gilroy R."/>
            <person name="Ravi A."/>
            <person name="Getino M."/>
            <person name="Pursley I."/>
            <person name="Horton D.L."/>
            <person name="Alikhan N.-F."/>
            <person name="Baker D."/>
            <person name="Gharbi K."/>
            <person name="Hall N."/>
            <person name="Watson M."/>
            <person name="Adriaenssens E.M."/>
            <person name="Foster-Nyarko E."/>
            <person name="Jarju S."/>
            <person name="Secka A."/>
            <person name="Antonio M."/>
            <person name="Oren A."/>
            <person name="Chaudhuri R."/>
            <person name="La Ragione R.M."/>
            <person name="Hildebrand F."/>
            <person name="Pallen M.J."/>
        </authorList>
    </citation>
    <scope>NUCLEOTIDE SEQUENCE [LARGE SCALE GENOMIC DNA]</scope>
    <source>
        <strain evidence="3 4">Sa1BUA1</strain>
    </source>
</reference>
<protein>
    <recommendedName>
        <fullName evidence="5">Lipoprotein</fullName>
    </recommendedName>
</protein>
<evidence type="ECO:0008006" key="5">
    <source>
        <dbReference type="Google" id="ProtNLM"/>
    </source>
</evidence>
<keyword evidence="4" id="KW-1185">Reference proteome</keyword>
<dbReference type="PROSITE" id="PS51257">
    <property type="entry name" value="PROKAR_LIPOPROTEIN"/>
    <property type="match status" value="1"/>
</dbReference>
<comment type="caution">
    <text evidence="3">The sequence shown here is derived from an EMBL/GenBank/DDBJ whole genome shotgun (WGS) entry which is preliminary data.</text>
</comment>
<gene>
    <name evidence="3" type="ORF">H9624_13725</name>
</gene>
<sequence length="176" mass="18693">MFTKTIRAGATSLTALALALSLTACSSDEPEPEASTEPATQEATTEATPEAEPSATEEEAPEETTAADSEAALDEYVAMEREQLEAAGDSLAEVYSEVTVEAQYPDTAVFTYTYAQEVPAEEAATQLESMAGDLKELCETGVFPAMESMGVGPSQKVTYVYNNADGSEIWSQTFES</sequence>
<keyword evidence="2" id="KW-0732">Signal</keyword>
<proteinExistence type="predicted"/>
<accession>A0ABR8Z4W9</accession>
<feature type="compositionally biased region" description="Low complexity" evidence="1">
    <location>
        <begin position="35"/>
        <end position="54"/>
    </location>
</feature>
<feature type="region of interest" description="Disordered" evidence="1">
    <location>
        <begin position="25"/>
        <end position="71"/>
    </location>
</feature>
<name>A0ABR8Z4W9_9MICO</name>
<dbReference type="EMBL" id="JACSPO010000010">
    <property type="protein sequence ID" value="MBD8063379.1"/>
    <property type="molecule type" value="Genomic_DNA"/>
</dbReference>
<evidence type="ECO:0000256" key="1">
    <source>
        <dbReference type="SAM" id="MobiDB-lite"/>
    </source>
</evidence>